<dbReference type="OrthoDB" id="9055506at2"/>
<dbReference type="Pfam" id="PF13439">
    <property type="entry name" value="Glyco_transf_4"/>
    <property type="match status" value="1"/>
</dbReference>
<reference evidence="2 3" key="1">
    <citation type="submission" date="2019-08" db="EMBL/GenBank/DDBJ databases">
        <title>Parahaliea maris sp. nov., isolated from the surface seawater.</title>
        <authorList>
            <person name="Liu Y."/>
        </authorList>
    </citation>
    <scope>NUCLEOTIDE SEQUENCE [LARGE SCALE GENOMIC DNA]</scope>
    <source>
        <strain evidence="2 3">S2-26</strain>
    </source>
</reference>
<name>A0A5C8ZPS5_9GAMM</name>
<protein>
    <submittedName>
        <fullName evidence="2">Glycosyltransferase family 4 protein</fullName>
    </submittedName>
</protein>
<dbReference type="Gene3D" id="3.40.50.2000">
    <property type="entry name" value="Glycogen Phosphorylase B"/>
    <property type="match status" value="2"/>
</dbReference>
<proteinExistence type="predicted"/>
<keyword evidence="3" id="KW-1185">Reference proteome</keyword>
<dbReference type="PANTHER" id="PTHR45947:SF3">
    <property type="entry name" value="SULFOQUINOVOSYL TRANSFERASE SQD2"/>
    <property type="match status" value="1"/>
</dbReference>
<gene>
    <name evidence="2" type="ORF">FVW59_16655</name>
</gene>
<sequence length="342" mass="37250">MAMQTEQLARLLREEGVQVDVLPVNAPYRPRWIGRVRGLRALFRLIPYLWHCWRLLGRVDLVHLMANSGWSWQLYAAPLIWLASWRGVPLIVNYRGGGAADYLAASASRVLPTLRRATALAVPSGFLQEVFGRYQVTCSVVPNIVDTECFTPVERMPGAAVPLRLAVTRNLEALYGLDTAIRSLALIQEHRPGSTLTIAGTGPERSALQALAEQLGLASSVYFAGRLSREDVARLYAEADVLLNPSRVDNMPNSVLEAMASGLPVVSTAVGGVPYIIEDGVTGLLVAPDAPQEMTDAVLALAQDAGLYRRIAAAALAQTRAYTWPAVREQWLALYRAAVVTP</sequence>
<dbReference type="InterPro" id="IPR050194">
    <property type="entry name" value="Glycosyltransferase_grp1"/>
</dbReference>
<dbReference type="InterPro" id="IPR028098">
    <property type="entry name" value="Glyco_trans_4-like_N"/>
</dbReference>
<evidence type="ECO:0000313" key="2">
    <source>
        <dbReference type="EMBL" id="TXS89794.1"/>
    </source>
</evidence>
<dbReference type="PANTHER" id="PTHR45947">
    <property type="entry name" value="SULFOQUINOVOSYL TRANSFERASE SQD2"/>
    <property type="match status" value="1"/>
</dbReference>
<keyword evidence="2" id="KW-0808">Transferase</keyword>
<dbReference type="CDD" id="cd03801">
    <property type="entry name" value="GT4_PimA-like"/>
    <property type="match status" value="1"/>
</dbReference>
<dbReference type="SUPFAM" id="SSF53756">
    <property type="entry name" value="UDP-Glycosyltransferase/glycogen phosphorylase"/>
    <property type="match status" value="1"/>
</dbReference>
<dbReference type="Pfam" id="PF13692">
    <property type="entry name" value="Glyco_trans_1_4"/>
    <property type="match status" value="1"/>
</dbReference>
<feature type="domain" description="Glycosyltransferase subfamily 4-like N-terminal" evidence="1">
    <location>
        <begin position="4"/>
        <end position="148"/>
    </location>
</feature>
<organism evidence="2 3">
    <name type="scientific">Parahaliea aestuarii</name>
    <dbReference type="NCBI Taxonomy" id="1852021"/>
    <lineage>
        <taxon>Bacteria</taxon>
        <taxon>Pseudomonadati</taxon>
        <taxon>Pseudomonadota</taxon>
        <taxon>Gammaproteobacteria</taxon>
        <taxon>Cellvibrionales</taxon>
        <taxon>Halieaceae</taxon>
        <taxon>Parahaliea</taxon>
    </lineage>
</organism>
<accession>A0A5C8ZPS5</accession>
<comment type="caution">
    <text evidence="2">The sequence shown here is derived from an EMBL/GenBank/DDBJ whole genome shotgun (WGS) entry which is preliminary data.</text>
</comment>
<evidence type="ECO:0000313" key="3">
    <source>
        <dbReference type="Proteomes" id="UP000321933"/>
    </source>
</evidence>
<dbReference type="Proteomes" id="UP000321933">
    <property type="component" value="Unassembled WGS sequence"/>
</dbReference>
<dbReference type="EMBL" id="VRYZ01000008">
    <property type="protein sequence ID" value="TXS89794.1"/>
    <property type="molecule type" value="Genomic_DNA"/>
</dbReference>
<dbReference type="AlphaFoldDB" id="A0A5C8ZPS5"/>
<dbReference type="GO" id="GO:0016758">
    <property type="term" value="F:hexosyltransferase activity"/>
    <property type="evidence" value="ECO:0007669"/>
    <property type="project" value="TreeGrafter"/>
</dbReference>
<evidence type="ECO:0000259" key="1">
    <source>
        <dbReference type="Pfam" id="PF13439"/>
    </source>
</evidence>